<dbReference type="SUPFAM" id="SSF56801">
    <property type="entry name" value="Acetyl-CoA synthetase-like"/>
    <property type="match status" value="1"/>
</dbReference>
<evidence type="ECO:0000313" key="4">
    <source>
        <dbReference type="EMBL" id="VFK67849.1"/>
    </source>
</evidence>
<keyword evidence="2" id="KW-0597">Phosphoprotein</keyword>
<keyword evidence="1" id="KW-0596">Phosphopantetheine</keyword>
<dbReference type="PANTHER" id="PTHR44845">
    <property type="entry name" value="CARRIER DOMAIN-CONTAINING PROTEIN"/>
    <property type="match status" value="1"/>
</dbReference>
<dbReference type="Gene3D" id="3.30.300.30">
    <property type="match status" value="1"/>
</dbReference>
<organism evidence="3">
    <name type="scientific">Candidatus Kentrum sp. TUN</name>
    <dbReference type="NCBI Taxonomy" id="2126343"/>
    <lineage>
        <taxon>Bacteria</taxon>
        <taxon>Pseudomonadati</taxon>
        <taxon>Pseudomonadota</taxon>
        <taxon>Gammaproteobacteria</taxon>
        <taxon>Candidatus Kentrum</taxon>
    </lineage>
</organism>
<dbReference type="EMBL" id="CAADFV010000164">
    <property type="protein sequence ID" value="VFK67849.1"/>
    <property type="molecule type" value="Genomic_DNA"/>
</dbReference>
<protein>
    <submittedName>
        <fullName evidence="3">AMP-binding enzyme</fullName>
    </submittedName>
</protein>
<evidence type="ECO:0000256" key="1">
    <source>
        <dbReference type="ARBA" id="ARBA00022450"/>
    </source>
</evidence>
<name>A0A450ZZS0_9GAMM</name>
<dbReference type="AlphaFoldDB" id="A0A450ZZS0"/>
<sequence>MHIGGAGVARGYLNRPDLTAERFIPDPFSNDAGARLYRTSDLCRWLPDGNIEFLGRIDTQVKIRGFRIECGEMENALLAHPDIREAVVDARGEGADKRLMA</sequence>
<dbReference type="EMBL" id="CAADFY010000169">
    <property type="protein sequence ID" value="VFK59279.1"/>
    <property type="molecule type" value="Genomic_DNA"/>
</dbReference>
<evidence type="ECO:0000313" key="3">
    <source>
        <dbReference type="EMBL" id="VFK59279.1"/>
    </source>
</evidence>
<accession>A0A450ZZS0</accession>
<reference evidence="3" key="1">
    <citation type="submission" date="2019-02" db="EMBL/GenBank/DDBJ databases">
        <authorList>
            <person name="Gruber-Vodicka R. H."/>
            <person name="Seah K. B. B."/>
        </authorList>
    </citation>
    <scope>NUCLEOTIDE SEQUENCE</scope>
    <source>
        <strain evidence="4">BECK_BY2</strain>
        <strain evidence="3">BECK_BY3</strain>
    </source>
</reference>
<proteinExistence type="predicted"/>
<gene>
    <name evidence="4" type="ORF">BECKTUN1418E_GA0071001_11643</name>
    <name evidence="3" type="ORF">BECKTUN1418F_GA0071002_11693</name>
</gene>
<dbReference type="Gene3D" id="2.30.38.10">
    <property type="entry name" value="Luciferase, Domain 3"/>
    <property type="match status" value="1"/>
</dbReference>
<evidence type="ECO:0000256" key="2">
    <source>
        <dbReference type="ARBA" id="ARBA00022553"/>
    </source>
</evidence>
<dbReference type="PANTHER" id="PTHR44845:SF6">
    <property type="entry name" value="BETA-ALANINE-ACTIVATING ENZYME"/>
    <property type="match status" value="1"/>
</dbReference>
<dbReference type="InterPro" id="IPR045851">
    <property type="entry name" value="AMP-bd_C_sf"/>
</dbReference>